<dbReference type="AlphaFoldDB" id="A0A544QWC2"/>
<dbReference type="PANTHER" id="PTHR42742">
    <property type="entry name" value="TRANSCRIPTIONAL REPRESSOR MPRA"/>
    <property type="match status" value="1"/>
</dbReference>
<gene>
    <name evidence="6" type="ORF">EXD82_03905</name>
</gene>
<comment type="cofactor">
    <cofactor evidence="3">
        <name>Zn(2+)</name>
        <dbReference type="ChEBI" id="CHEBI:29105"/>
    </cofactor>
    <text evidence="3">Binds 1 zinc ion per subunit.</text>
</comment>
<keyword evidence="2 3" id="KW-0862">Zinc</keyword>
<dbReference type="GO" id="GO:0005975">
    <property type="term" value="P:carbohydrate metabolic process"/>
    <property type="evidence" value="ECO:0007669"/>
    <property type="project" value="InterPro"/>
</dbReference>
<evidence type="ECO:0000256" key="2">
    <source>
        <dbReference type="ARBA" id="ARBA00022833"/>
    </source>
</evidence>
<organism evidence="6 7">
    <name type="scientific">Peptacetobacter hominis</name>
    <dbReference type="NCBI Taxonomy" id="2743610"/>
    <lineage>
        <taxon>Bacteria</taxon>
        <taxon>Bacillati</taxon>
        <taxon>Bacillota</taxon>
        <taxon>Clostridia</taxon>
        <taxon>Peptostreptococcales</taxon>
        <taxon>Peptostreptococcaceae</taxon>
        <taxon>Peptacetobacter</taxon>
    </lineage>
</organism>
<reference evidence="6 7" key="1">
    <citation type="submission" date="2019-02" db="EMBL/GenBank/DDBJ databases">
        <title>Peptostreptococcaceae bacterium ZHW00191 nov., a new bacterium isolated from the human gut.</title>
        <authorList>
            <person name="Zhou H.-W."/>
            <person name="Chen X.-J."/>
        </authorList>
    </citation>
    <scope>NUCLEOTIDE SEQUENCE [LARGE SCALE GENOMIC DNA]</scope>
    <source>
        <strain evidence="6 7">ZHW00191</strain>
    </source>
</reference>
<feature type="active site" evidence="4">
    <location>
        <position position="193"/>
    </location>
</feature>
<dbReference type="InterPro" id="IPR014710">
    <property type="entry name" value="RmlC-like_jellyroll"/>
</dbReference>
<dbReference type="CDD" id="cd07010">
    <property type="entry name" value="cupin_PMI_type_I_N_bac"/>
    <property type="match status" value="1"/>
</dbReference>
<name>A0A544QWC2_9FIRM</name>
<dbReference type="InterPro" id="IPR051804">
    <property type="entry name" value="Carb_Metab_Reg_Kinase/Isom"/>
</dbReference>
<comment type="caution">
    <text evidence="6">The sequence shown here is derived from an EMBL/GenBank/DDBJ whole genome shotgun (WGS) entry which is preliminary data.</text>
</comment>
<dbReference type="SUPFAM" id="SSF51182">
    <property type="entry name" value="RmlC-like cupins"/>
    <property type="match status" value="1"/>
</dbReference>
<accession>A0A544QWC2</accession>
<dbReference type="InterPro" id="IPR014628">
    <property type="entry name" value="Man6P_isomerase_Firm_short"/>
</dbReference>
<feature type="binding site" evidence="3">
    <location>
        <position position="116"/>
    </location>
    <ligand>
        <name>Zn(2+)</name>
        <dbReference type="ChEBI" id="CHEBI:29105"/>
    </ligand>
</feature>
<dbReference type="Proteomes" id="UP000317863">
    <property type="component" value="Unassembled WGS sequence"/>
</dbReference>
<dbReference type="RefSeq" id="WP_142535602.1">
    <property type="nucleotide sequence ID" value="NZ_SGJB01000005.1"/>
</dbReference>
<evidence type="ECO:0000313" key="6">
    <source>
        <dbReference type="EMBL" id="TQQ84997.1"/>
    </source>
</evidence>
<dbReference type="Gene3D" id="2.60.120.10">
    <property type="entry name" value="Jelly Rolls"/>
    <property type="match status" value="2"/>
</dbReference>
<evidence type="ECO:0000256" key="3">
    <source>
        <dbReference type="PIRSR" id="PIRSR036894-1"/>
    </source>
</evidence>
<dbReference type="GO" id="GO:0008270">
    <property type="term" value="F:zinc ion binding"/>
    <property type="evidence" value="ECO:0007669"/>
    <property type="project" value="InterPro"/>
</dbReference>
<feature type="domain" description="Phosphomannose isomerase type I catalytic" evidence="5">
    <location>
        <begin position="32"/>
        <end position="107"/>
    </location>
</feature>
<evidence type="ECO:0000259" key="5">
    <source>
        <dbReference type="Pfam" id="PF20511"/>
    </source>
</evidence>
<feature type="binding site" evidence="3">
    <location>
        <position position="173"/>
    </location>
    <ligand>
        <name>Zn(2+)</name>
        <dbReference type="ChEBI" id="CHEBI:29105"/>
    </ligand>
</feature>
<dbReference type="EMBL" id="SGJB01000005">
    <property type="protein sequence ID" value="TQQ84997.1"/>
    <property type="molecule type" value="Genomic_DNA"/>
</dbReference>
<dbReference type="InterPro" id="IPR046457">
    <property type="entry name" value="PMI_typeI_cat"/>
</dbReference>
<evidence type="ECO:0000256" key="1">
    <source>
        <dbReference type="ARBA" id="ARBA00022723"/>
    </source>
</evidence>
<keyword evidence="7" id="KW-1185">Reference proteome</keyword>
<evidence type="ECO:0000313" key="7">
    <source>
        <dbReference type="Proteomes" id="UP000317863"/>
    </source>
</evidence>
<protein>
    <recommendedName>
        <fullName evidence="5">Phosphomannose isomerase type I catalytic domain-containing protein</fullName>
    </recommendedName>
</protein>
<dbReference type="InterPro" id="IPR011051">
    <property type="entry name" value="RmlC_Cupin_sf"/>
</dbReference>
<feature type="binding site" evidence="3">
    <location>
        <position position="99"/>
    </location>
    <ligand>
        <name>Zn(2+)</name>
        <dbReference type="ChEBI" id="CHEBI:29105"/>
    </ligand>
</feature>
<proteinExistence type="predicted"/>
<keyword evidence="1 3" id="KW-0479">Metal-binding</keyword>
<dbReference type="PANTHER" id="PTHR42742:SF3">
    <property type="entry name" value="FRUCTOKINASE"/>
    <property type="match status" value="1"/>
</dbReference>
<dbReference type="GO" id="GO:0004476">
    <property type="term" value="F:mannose-6-phosphate isomerase activity"/>
    <property type="evidence" value="ECO:0007669"/>
    <property type="project" value="InterPro"/>
</dbReference>
<dbReference type="OrthoDB" id="9808275at2"/>
<sequence length="315" mass="36137">MYSGPAMKPLLLESVKVETIWGSDNISKKRGYDKSYGSWWEISAHKKSANTIKNYDTDKNFYEFVMENEDDILGPGYTIHEMLRLGFLDTKDTLSIQVHPDDEYAMKNSDDFGKKESWYIIDAKPGANLVAGTTISDSELIRDGLEDGSVEKYLQRWEVSKGDFITIPMGMLHSLGRNILALEVGTNSDTTYRFYDYNRTDKNGKKRALQVKESFDVTDFSKEPEFIKAEEKTRRLIESKEYIIDEIYADENIELTLDKHFCVVSNISEDSTVIKWNNEDIELKSYDSMFVPYASKSINIKKGAHLLLSQPGKEL</sequence>
<dbReference type="Pfam" id="PF20511">
    <property type="entry name" value="PMI_typeI_cat"/>
    <property type="match status" value="1"/>
</dbReference>
<evidence type="ECO:0000256" key="4">
    <source>
        <dbReference type="PIRSR" id="PIRSR036894-2"/>
    </source>
</evidence>
<dbReference type="PIRSF" id="PIRSF036894">
    <property type="entry name" value="PMI_Firm_short"/>
    <property type="match status" value="1"/>
</dbReference>